<protein>
    <submittedName>
        <fullName evidence="1">Uncharacterized protein</fullName>
    </submittedName>
</protein>
<name>A0A1C3NUT6_9ACTN</name>
<dbReference type="AlphaFoldDB" id="A0A1C3NUT6"/>
<dbReference type="Proteomes" id="UP000199013">
    <property type="component" value="Unassembled WGS sequence"/>
</dbReference>
<reference evidence="2" key="1">
    <citation type="submission" date="2016-02" db="EMBL/GenBank/DDBJ databases">
        <authorList>
            <person name="Wibberg D."/>
        </authorList>
    </citation>
    <scope>NUCLEOTIDE SEQUENCE [LARGE SCALE GENOMIC DNA]</scope>
</reference>
<keyword evidence="2" id="KW-1185">Reference proteome</keyword>
<proteinExistence type="predicted"/>
<organism evidence="1 2">
    <name type="scientific">Candidatus Protofrankia californiensis</name>
    <dbReference type="NCBI Taxonomy" id="1839754"/>
    <lineage>
        <taxon>Bacteria</taxon>
        <taxon>Bacillati</taxon>
        <taxon>Actinomycetota</taxon>
        <taxon>Actinomycetes</taxon>
        <taxon>Frankiales</taxon>
        <taxon>Frankiaceae</taxon>
        <taxon>Protofrankia</taxon>
    </lineage>
</organism>
<dbReference type="EMBL" id="FLUV01000449">
    <property type="protein sequence ID" value="SBW19232.1"/>
    <property type="molecule type" value="Genomic_DNA"/>
</dbReference>
<sequence length="46" mass="5235">MLLGEAVLVDVFRVRDRLVWDYEEFVRGFLTIADSALPVHVESTVA</sequence>
<evidence type="ECO:0000313" key="2">
    <source>
        <dbReference type="Proteomes" id="UP000199013"/>
    </source>
</evidence>
<evidence type="ECO:0000313" key="1">
    <source>
        <dbReference type="EMBL" id="SBW19232.1"/>
    </source>
</evidence>
<accession>A0A1C3NUT6</accession>
<gene>
    <name evidence="1" type="ORF">FDG2_1082</name>
</gene>